<proteinExistence type="predicted"/>
<evidence type="ECO:0008006" key="3">
    <source>
        <dbReference type="Google" id="ProtNLM"/>
    </source>
</evidence>
<comment type="caution">
    <text evidence="1">The sequence shown here is derived from an EMBL/GenBank/DDBJ whole genome shotgun (WGS) entry which is preliminary data.</text>
</comment>
<organism evidence="1 2">
    <name type="scientific">Iningainema tapete BLCC-T55</name>
    <dbReference type="NCBI Taxonomy" id="2748662"/>
    <lineage>
        <taxon>Bacteria</taxon>
        <taxon>Bacillati</taxon>
        <taxon>Cyanobacteriota</taxon>
        <taxon>Cyanophyceae</taxon>
        <taxon>Nostocales</taxon>
        <taxon>Scytonemataceae</taxon>
        <taxon>Iningainema tapete</taxon>
    </lineage>
</organism>
<reference evidence="1" key="1">
    <citation type="submission" date="2020-09" db="EMBL/GenBank/DDBJ databases">
        <title>Iningainema tapete sp. nov. (Scytonemataceae, Cyanobacteria) from greenhouses in central Florida (USA) produces two types of nodularin with biosynthetic potential for microcystin-LR and anabaenopeptins.</title>
        <authorList>
            <person name="Berthold D.E."/>
            <person name="Lefler F.W."/>
            <person name="Huang I.-S."/>
            <person name="Abdulla H."/>
            <person name="Zimba P.V."/>
            <person name="Laughinghouse H.D. IV."/>
        </authorList>
    </citation>
    <scope>NUCLEOTIDE SEQUENCE</scope>
    <source>
        <strain evidence="1">BLCCT55</strain>
    </source>
</reference>
<accession>A0A8J6XVG8</accession>
<evidence type="ECO:0000313" key="2">
    <source>
        <dbReference type="Proteomes" id="UP000629098"/>
    </source>
</evidence>
<sequence>MAIYSGTSGSDVLYGSSFNDSIYGFGGSDSLYGFGGGDYLDGYGGGTEYDDLFGGTGSDTFVLGDSVFGVSYLGLGYATIKDWNASEDYIQVFNGFGQYRLSYEYWEGSSLLDTAIYYNNDLIGVVQDTTNVSISRDFLFV</sequence>
<dbReference type="Proteomes" id="UP000629098">
    <property type="component" value="Unassembled WGS sequence"/>
</dbReference>
<dbReference type="Pfam" id="PF00353">
    <property type="entry name" value="HemolysinCabind"/>
    <property type="match status" value="1"/>
</dbReference>
<dbReference type="GO" id="GO:0005509">
    <property type="term" value="F:calcium ion binding"/>
    <property type="evidence" value="ECO:0007669"/>
    <property type="project" value="InterPro"/>
</dbReference>
<gene>
    <name evidence="1" type="ORF">ICL16_33920</name>
</gene>
<name>A0A8J6XVG8_9CYAN</name>
<keyword evidence="2" id="KW-1185">Reference proteome</keyword>
<dbReference type="Gene3D" id="2.150.10.10">
    <property type="entry name" value="Serralysin-like metalloprotease, C-terminal"/>
    <property type="match status" value="1"/>
</dbReference>
<dbReference type="EMBL" id="JACXAE010000099">
    <property type="protein sequence ID" value="MBD2776917.1"/>
    <property type="molecule type" value="Genomic_DNA"/>
</dbReference>
<dbReference type="AlphaFoldDB" id="A0A8J6XVG8"/>
<dbReference type="SUPFAM" id="SSF51120">
    <property type="entry name" value="beta-Roll"/>
    <property type="match status" value="1"/>
</dbReference>
<dbReference type="PRINTS" id="PR00313">
    <property type="entry name" value="CABNDNGRPT"/>
</dbReference>
<protein>
    <recommendedName>
        <fullName evidence="3">Calcium-binding protein</fullName>
    </recommendedName>
</protein>
<dbReference type="InterPro" id="IPR001343">
    <property type="entry name" value="Hemolysn_Ca-bd"/>
</dbReference>
<dbReference type="InterPro" id="IPR011049">
    <property type="entry name" value="Serralysin-like_metalloprot_C"/>
</dbReference>
<evidence type="ECO:0000313" key="1">
    <source>
        <dbReference type="EMBL" id="MBD2776917.1"/>
    </source>
</evidence>
<dbReference type="RefSeq" id="WP_190835987.1">
    <property type="nucleotide sequence ID" value="NZ_CAWPPI010000099.1"/>
</dbReference>